<dbReference type="Pfam" id="PF04280">
    <property type="entry name" value="Tim44"/>
    <property type="match status" value="1"/>
</dbReference>
<sequence length="502" mass="55744">MKKLLLILALAGLAVSQPLPARPGGGHSSSSHSSHSSSSSSFSHSGSSWSTHDSSSGTSGSAHPMSSLEALILFIVIVAIVIIVIRSQAGARSVVTAPPAQYRAQRQQSIAEQIAALKQLDANFSAVVFLDFAHALYCKFYEYSTKPEFSYLSPFLSTELQGHFERSQPWTVSEIVVNSLRWLEVGTSGSDSDTITVEIDANYTLDLQGRRSRYAVVERWQFYRRKGLLSAEPEKMQSVSCPQCGGPAHFTDAGVCGYCGASVQKGGAQWCLGKRVVVGTRAVPAVEGLAAYAEEQGTQAVTVKQADLIEQMNRWQQRYGIAEWQQFWAPFENDVVRNYFAAIYGHWSRRDWQAARHLLSDRLYETNAFWQKMYVERGWFNRLDNLRIEQIVLAKIDSDKFYEAITVRIFAACNDYTEDAGGKIVGGSKTSLRRFSEYWTFVRRSGAQRHDKPYSLSQCPSCGAPADNMGQSGECGYCGSKISTGQFSWVLFLIEQDEVYCG</sequence>
<protein>
    <recommendedName>
        <fullName evidence="3">Tim44-like domain-containing protein</fullName>
    </recommendedName>
</protein>
<dbReference type="Gene3D" id="3.10.450.240">
    <property type="match status" value="1"/>
</dbReference>
<dbReference type="EMBL" id="LUUJ01000073">
    <property type="protein sequence ID" value="OAI16659.1"/>
    <property type="molecule type" value="Genomic_DNA"/>
</dbReference>
<evidence type="ECO:0000256" key="2">
    <source>
        <dbReference type="SAM" id="SignalP"/>
    </source>
</evidence>
<evidence type="ECO:0000256" key="1">
    <source>
        <dbReference type="SAM" id="MobiDB-lite"/>
    </source>
</evidence>
<dbReference type="Proteomes" id="UP000077857">
    <property type="component" value="Unassembled WGS sequence"/>
</dbReference>
<feature type="region of interest" description="Disordered" evidence="1">
    <location>
        <begin position="21"/>
        <end position="60"/>
    </location>
</feature>
<dbReference type="SMART" id="SM00978">
    <property type="entry name" value="Tim44"/>
    <property type="match status" value="1"/>
</dbReference>
<reference evidence="4 5" key="1">
    <citation type="submission" date="2016-03" db="EMBL/GenBank/DDBJ databases">
        <authorList>
            <person name="Ploux O."/>
        </authorList>
    </citation>
    <scope>NUCLEOTIDE SEQUENCE [LARGE SCALE GENOMIC DNA]</scope>
    <source>
        <strain evidence="4 5">R-45378</strain>
    </source>
</reference>
<name>A0A177NHH7_9GAMM</name>
<comment type="caution">
    <text evidence="4">The sequence shown here is derived from an EMBL/GenBank/DDBJ whole genome shotgun (WGS) entry which is preliminary data.</text>
</comment>
<dbReference type="InterPro" id="IPR032710">
    <property type="entry name" value="NTF2-like_dom_sf"/>
</dbReference>
<dbReference type="AlphaFoldDB" id="A0A177NHH7"/>
<keyword evidence="2" id="KW-0732">Signal</keyword>
<feature type="compositionally biased region" description="Low complexity" evidence="1">
    <location>
        <begin position="28"/>
        <end position="60"/>
    </location>
</feature>
<organism evidence="4 5">
    <name type="scientific">Methylomonas koyamae</name>
    <dbReference type="NCBI Taxonomy" id="702114"/>
    <lineage>
        <taxon>Bacteria</taxon>
        <taxon>Pseudomonadati</taxon>
        <taxon>Pseudomonadota</taxon>
        <taxon>Gammaproteobacteria</taxon>
        <taxon>Methylococcales</taxon>
        <taxon>Methylococcaceae</taxon>
        <taxon>Methylomonas</taxon>
    </lineage>
</organism>
<feature type="domain" description="Tim44-like" evidence="3">
    <location>
        <begin position="317"/>
        <end position="496"/>
    </location>
</feature>
<feature type="chain" id="PRO_5008069148" description="Tim44-like domain-containing protein" evidence="2">
    <location>
        <begin position="22"/>
        <end position="502"/>
    </location>
</feature>
<evidence type="ECO:0000259" key="3">
    <source>
        <dbReference type="SMART" id="SM00978"/>
    </source>
</evidence>
<proteinExistence type="predicted"/>
<dbReference type="SUPFAM" id="SSF54427">
    <property type="entry name" value="NTF2-like"/>
    <property type="match status" value="1"/>
</dbReference>
<gene>
    <name evidence="4" type="ORF">A1507_11675</name>
</gene>
<evidence type="ECO:0000313" key="5">
    <source>
        <dbReference type="Proteomes" id="UP000077857"/>
    </source>
</evidence>
<feature type="signal peptide" evidence="2">
    <location>
        <begin position="1"/>
        <end position="21"/>
    </location>
</feature>
<accession>A0A177NHH7</accession>
<dbReference type="RefSeq" id="WP_064040385.1">
    <property type="nucleotide sequence ID" value="NZ_LUUJ01000073.1"/>
</dbReference>
<dbReference type="InterPro" id="IPR007379">
    <property type="entry name" value="Tim44-like_dom"/>
</dbReference>
<evidence type="ECO:0000313" key="4">
    <source>
        <dbReference type="EMBL" id="OAI16659.1"/>
    </source>
</evidence>